<accession>M2NQV7</accession>
<name>M2NQV7_9PSEU</name>
<dbReference type="AlphaFoldDB" id="M2NQV7"/>
<sequence length="64" mass="7463">MPRSRRQLLGCRPDLREWRGSGRRARRRGDGHRDGGHEERHRNEVENPSEGHRIAPKSSINDVL</sequence>
<feature type="region of interest" description="Disordered" evidence="1">
    <location>
        <begin position="1"/>
        <end position="64"/>
    </location>
</feature>
<organism evidence="2 3">
    <name type="scientific">Amycolatopsis azurea DSM 43854</name>
    <dbReference type="NCBI Taxonomy" id="1238180"/>
    <lineage>
        <taxon>Bacteria</taxon>
        <taxon>Bacillati</taxon>
        <taxon>Actinomycetota</taxon>
        <taxon>Actinomycetes</taxon>
        <taxon>Pseudonocardiales</taxon>
        <taxon>Pseudonocardiaceae</taxon>
        <taxon>Amycolatopsis</taxon>
    </lineage>
</organism>
<proteinExistence type="predicted"/>
<evidence type="ECO:0000313" key="2">
    <source>
        <dbReference type="EMBL" id="EMD24694.1"/>
    </source>
</evidence>
<feature type="compositionally biased region" description="Basic and acidic residues" evidence="1">
    <location>
        <begin position="31"/>
        <end position="53"/>
    </location>
</feature>
<dbReference type="EMBL" id="ANMG01000055">
    <property type="protein sequence ID" value="EMD24694.1"/>
    <property type="molecule type" value="Genomic_DNA"/>
</dbReference>
<protein>
    <submittedName>
        <fullName evidence="2">Uncharacterized protein</fullName>
    </submittedName>
</protein>
<reference evidence="2 3" key="1">
    <citation type="submission" date="2012-10" db="EMBL/GenBank/DDBJ databases">
        <title>Genome assembly of Amycolatopsis azurea DSM 43854.</title>
        <authorList>
            <person name="Khatri I."/>
            <person name="Kaur I."/>
            <person name="Subramanian S."/>
            <person name="Mayilraj S."/>
        </authorList>
    </citation>
    <scope>NUCLEOTIDE SEQUENCE [LARGE SCALE GENOMIC DNA]</scope>
    <source>
        <strain evidence="2 3">DSM 43854</strain>
    </source>
</reference>
<evidence type="ECO:0000313" key="3">
    <source>
        <dbReference type="Proteomes" id="UP000014137"/>
    </source>
</evidence>
<dbReference type="PATRIC" id="fig|1238180.3.peg.5630"/>
<comment type="caution">
    <text evidence="2">The sequence shown here is derived from an EMBL/GenBank/DDBJ whole genome shotgun (WGS) entry which is preliminary data.</text>
</comment>
<feature type="compositionally biased region" description="Basic residues" evidence="1">
    <location>
        <begin position="21"/>
        <end position="30"/>
    </location>
</feature>
<evidence type="ECO:0000256" key="1">
    <source>
        <dbReference type="SAM" id="MobiDB-lite"/>
    </source>
</evidence>
<dbReference type="Proteomes" id="UP000014137">
    <property type="component" value="Unassembled WGS sequence"/>
</dbReference>
<gene>
    <name evidence="2" type="ORF">C791_5714</name>
</gene>